<gene>
    <name evidence="2" type="ORF">GCK72_000739</name>
</gene>
<protein>
    <submittedName>
        <fullName evidence="2">Uncharacterized protein</fullName>
    </submittedName>
</protein>
<dbReference type="KEGG" id="crq:GCK72_000739"/>
<feature type="region of interest" description="Disordered" evidence="1">
    <location>
        <begin position="95"/>
        <end position="163"/>
    </location>
</feature>
<dbReference type="RefSeq" id="XP_053591295.1">
    <property type="nucleotide sequence ID" value="XM_053722650.1"/>
</dbReference>
<organism evidence="2 3">
    <name type="scientific">Caenorhabditis remanei</name>
    <name type="common">Caenorhabditis vulgaris</name>
    <dbReference type="NCBI Taxonomy" id="31234"/>
    <lineage>
        <taxon>Eukaryota</taxon>
        <taxon>Metazoa</taxon>
        <taxon>Ecdysozoa</taxon>
        <taxon>Nematoda</taxon>
        <taxon>Chromadorea</taxon>
        <taxon>Rhabditida</taxon>
        <taxon>Rhabditina</taxon>
        <taxon>Rhabditomorpha</taxon>
        <taxon>Rhabditoidea</taxon>
        <taxon>Rhabditidae</taxon>
        <taxon>Peloderinae</taxon>
        <taxon>Caenorhabditis</taxon>
    </lineage>
</organism>
<evidence type="ECO:0000313" key="2">
    <source>
        <dbReference type="EMBL" id="KAF1768926.1"/>
    </source>
</evidence>
<evidence type="ECO:0000256" key="1">
    <source>
        <dbReference type="SAM" id="MobiDB-lite"/>
    </source>
</evidence>
<reference evidence="2 3" key="1">
    <citation type="submission" date="2019-12" db="EMBL/GenBank/DDBJ databases">
        <title>Chromosome-level assembly of the Caenorhabditis remanei genome.</title>
        <authorList>
            <person name="Teterina A.A."/>
            <person name="Willis J.H."/>
            <person name="Phillips P.C."/>
        </authorList>
    </citation>
    <scope>NUCLEOTIDE SEQUENCE [LARGE SCALE GENOMIC DNA]</scope>
    <source>
        <strain evidence="2 3">PX506</strain>
        <tissue evidence="2">Whole organism</tissue>
    </source>
</reference>
<evidence type="ECO:0000313" key="3">
    <source>
        <dbReference type="Proteomes" id="UP000483820"/>
    </source>
</evidence>
<proteinExistence type="predicted"/>
<name>A0A6A5HQH5_CAERE</name>
<sequence length="258" mass="30052">MEMEDNREEFVYESDEWEDGEIDLRDDDEIDREKEKELRMRNRKTIIYLKYVDKHLKGMKKLIKELVDSDEAETIDKSTAARMIDVSSTSRFFSDFMSSETPAETSDSEDEAKESNTESSDISSRESVSKRVRANNENEGISEKRRRVDSKYQGESDAPTPEIIPIPRKKYPYIHKVLDSLEIKVENVLHLFHCVPGLKYLQEKLEELLLSIAQGYDFSTQENRMLFMDKLNQSVHVALRRLNLLLNTTLLCATVNLN</sequence>
<dbReference type="Proteomes" id="UP000483820">
    <property type="component" value="Chromosome I"/>
</dbReference>
<dbReference type="AlphaFoldDB" id="A0A6A5HQH5"/>
<comment type="caution">
    <text evidence="2">The sequence shown here is derived from an EMBL/GenBank/DDBJ whole genome shotgun (WGS) entry which is preliminary data.</text>
</comment>
<dbReference type="EMBL" id="WUAV01000001">
    <property type="protein sequence ID" value="KAF1768926.1"/>
    <property type="molecule type" value="Genomic_DNA"/>
</dbReference>
<dbReference type="CTD" id="78773166"/>
<accession>A0A6A5HQH5</accession>
<dbReference type="GeneID" id="78773166"/>
<feature type="compositionally biased region" description="Polar residues" evidence="1">
    <location>
        <begin position="95"/>
        <end position="105"/>
    </location>
</feature>